<keyword evidence="2 7" id="KW-0813">Transport</keyword>
<dbReference type="InterPro" id="IPR006059">
    <property type="entry name" value="SBP"/>
</dbReference>
<feature type="chain" id="PRO_5001651873" evidence="8">
    <location>
        <begin position="19"/>
        <end position="794"/>
    </location>
</feature>
<organism evidence="10 11">
    <name type="scientific">Fimbriimonas ginsengisoli Gsoil 348</name>
    <dbReference type="NCBI Taxonomy" id="661478"/>
    <lineage>
        <taxon>Bacteria</taxon>
        <taxon>Bacillati</taxon>
        <taxon>Armatimonadota</taxon>
        <taxon>Fimbriimonadia</taxon>
        <taxon>Fimbriimonadales</taxon>
        <taxon>Fimbriimonadaceae</taxon>
        <taxon>Fimbriimonas</taxon>
    </lineage>
</organism>
<accession>A0A068NQW1</accession>
<dbReference type="Proteomes" id="UP000027982">
    <property type="component" value="Chromosome"/>
</dbReference>
<comment type="subcellular location">
    <subcellularLocation>
        <location evidence="1 7">Cell membrane</location>
        <topology evidence="1 7">Multi-pass membrane protein</topology>
    </subcellularLocation>
</comment>
<feature type="signal peptide" evidence="8">
    <location>
        <begin position="1"/>
        <end position="18"/>
    </location>
</feature>
<dbReference type="SUPFAM" id="SSF53850">
    <property type="entry name" value="Periplasmic binding protein-like II"/>
    <property type="match status" value="1"/>
</dbReference>
<evidence type="ECO:0000256" key="4">
    <source>
        <dbReference type="ARBA" id="ARBA00022692"/>
    </source>
</evidence>
<evidence type="ECO:0000259" key="9">
    <source>
        <dbReference type="PROSITE" id="PS50928"/>
    </source>
</evidence>
<evidence type="ECO:0000256" key="1">
    <source>
        <dbReference type="ARBA" id="ARBA00004651"/>
    </source>
</evidence>
<feature type="transmembrane region" description="Helical" evidence="7">
    <location>
        <begin position="652"/>
        <end position="676"/>
    </location>
</feature>
<dbReference type="PANTHER" id="PTHR30193:SF37">
    <property type="entry name" value="INNER MEMBRANE ABC TRANSPORTER PERMEASE PROTEIN YCJO"/>
    <property type="match status" value="1"/>
</dbReference>
<dbReference type="InterPro" id="IPR051393">
    <property type="entry name" value="ABC_transporter_permease"/>
</dbReference>
<keyword evidence="4 7" id="KW-0812">Transmembrane</keyword>
<evidence type="ECO:0000256" key="7">
    <source>
        <dbReference type="RuleBase" id="RU363032"/>
    </source>
</evidence>
<dbReference type="PANTHER" id="PTHR30193">
    <property type="entry name" value="ABC TRANSPORTER PERMEASE PROTEIN"/>
    <property type="match status" value="1"/>
</dbReference>
<feature type="transmembrane region" description="Helical" evidence="7">
    <location>
        <begin position="554"/>
        <end position="576"/>
    </location>
</feature>
<dbReference type="OrthoDB" id="9773727at2"/>
<dbReference type="GO" id="GO:0005886">
    <property type="term" value="C:plasma membrane"/>
    <property type="evidence" value="ECO:0007669"/>
    <property type="project" value="UniProtKB-SubCell"/>
</dbReference>
<feature type="transmembrane region" description="Helical" evidence="7">
    <location>
        <begin position="708"/>
        <end position="727"/>
    </location>
</feature>
<keyword evidence="8" id="KW-0732">Signal</keyword>
<evidence type="ECO:0000256" key="8">
    <source>
        <dbReference type="SAM" id="SignalP"/>
    </source>
</evidence>
<comment type="similarity">
    <text evidence="7">Belongs to the binding-protein-dependent transport system permease family.</text>
</comment>
<evidence type="ECO:0000256" key="6">
    <source>
        <dbReference type="ARBA" id="ARBA00023136"/>
    </source>
</evidence>
<name>A0A068NQW1_FIMGI</name>
<keyword evidence="11" id="KW-1185">Reference proteome</keyword>
<feature type="transmembrane region" description="Helical" evidence="7">
    <location>
        <begin position="759"/>
        <end position="779"/>
    </location>
</feature>
<dbReference type="Gene3D" id="1.10.3720.10">
    <property type="entry name" value="MetI-like"/>
    <property type="match status" value="1"/>
</dbReference>
<dbReference type="KEGG" id="fgi:OP10G_1752"/>
<dbReference type="Pfam" id="PF01547">
    <property type="entry name" value="SBP_bac_1"/>
    <property type="match status" value="1"/>
</dbReference>
<dbReference type="InterPro" id="IPR035906">
    <property type="entry name" value="MetI-like_sf"/>
</dbReference>
<evidence type="ECO:0000313" key="11">
    <source>
        <dbReference type="Proteomes" id="UP000027982"/>
    </source>
</evidence>
<keyword evidence="3" id="KW-1003">Cell membrane</keyword>
<feature type="transmembrane region" description="Helical" evidence="7">
    <location>
        <begin position="490"/>
        <end position="511"/>
    </location>
</feature>
<proteinExistence type="inferred from homology"/>
<feature type="transmembrane region" description="Helical" evidence="7">
    <location>
        <begin position="446"/>
        <end position="464"/>
    </location>
</feature>
<dbReference type="GO" id="GO:0055085">
    <property type="term" value="P:transmembrane transport"/>
    <property type="evidence" value="ECO:0007669"/>
    <property type="project" value="InterPro"/>
</dbReference>
<dbReference type="InterPro" id="IPR000515">
    <property type="entry name" value="MetI-like"/>
</dbReference>
<dbReference type="eggNOG" id="COG1653">
    <property type="taxonomic scope" value="Bacteria"/>
</dbReference>
<sequence length="794" mass="88482">MRRLFVLLLLLASALAGAQAPTEIRMMAGLGFGIPPKETTNTNAVIRRSVFEAFHKANPDVRVVNAGGLSLEGQQADNMFLMSMAGDRAPDIFYVNFRQYYTFLEQGFCRPLDDLIKTDPAVTERINPTVRQVLTSYDGRIYAIPFFQVAVALYYRKDFFREAGLDPARPPRNWDEFYEYAKKLTKAGRFGFELSMPPGYQWQNFVYQAGGEIVGPAENGRWKSLFANEGAAKAIDFYRRLVLPQNGVPPVAATATDLTSDINKGKTAMWFSYTNDVVMQSSELPPSLVGIAALPAGPAGARNEVNAGMWAISSRVTDPKKLDACWRFIKFFAGDEAARANTQKSVEMGLGPQVNPIWLKKFGYDDLLGQVDQGYVKANESLFQTGHPEPYGKNCQQIYTVMDDALDRARLEPETPAMDILRRAAKEMDQKLLGYIPPEDLQRERGWALGIAVCFVGLALGFGYRGWQKARRERSLFVERLPAGISRRRLWLFLGVCLAPAVLSIATWSYYPLAKGLLMAFQDYRIMGGSRWVGLDNFIGVFSQPVFYRSIFNAFLYVGLSLAIGFFLPVFLALALNEIPRGRTFFRTVFYLPAMTSSVVVSLVWRQFYDKTDQGLLNSLLAPVITHVVNPVWTKLGHPPVPTANDWLGSPALAMFSVVLPGIWAGAGAGSILYLAALKNISSDRYEAADLDGASWWQKIRYITLPGLKPLILINLLGVFIAGFKAMENVFLLTQGGPLNATRTIGLEIWQNAFMFLKFGYATAAAWVMGSILIGFTLIQIRTLLRMRFSTAKL</sequence>
<dbReference type="HOGENOM" id="CLU_353651_0_0_0"/>
<keyword evidence="5 7" id="KW-1133">Transmembrane helix</keyword>
<dbReference type="PROSITE" id="PS50928">
    <property type="entry name" value="ABC_TM1"/>
    <property type="match status" value="1"/>
</dbReference>
<dbReference type="EMBL" id="CP007139">
    <property type="protein sequence ID" value="AIE85120.1"/>
    <property type="molecule type" value="Genomic_DNA"/>
</dbReference>
<dbReference type="eggNOG" id="COG1175">
    <property type="taxonomic scope" value="Bacteria"/>
</dbReference>
<dbReference type="STRING" id="661478.OP10G_1752"/>
<feature type="transmembrane region" description="Helical" evidence="7">
    <location>
        <begin position="588"/>
        <end position="608"/>
    </location>
</feature>
<reference evidence="10 11" key="1">
    <citation type="journal article" date="2014" name="PLoS ONE">
        <title>The first complete genome sequence of the class fimbriimonadia in the phylum armatimonadetes.</title>
        <authorList>
            <person name="Hu Z.Y."/>
            <person name="Wang Y.Z."/>
            <person name="Im W.T."/>
            <person name="Wang S.Y."/>
            <person name="Zhao G.P."/>
            <person name="Zheng H.J."/>
            <person name="Quan Z.X."/>
        </authorList>
    </citation>
    <scope>NUCLEOTIDE SEQUENCE [LARGE SCALE GENOMIC DNA]</scope>
    <source>
        <strain evidence="10">Gsoil 348</strain>
    </source>
</reference>
<gene>
    <name evidence="10" type="ORF">OP10G_1752</name>
</gene>
<evidence type="ECO:0000256" key="5">
    <source>
        <dbReference type="ARBA" id="ARBA00022989"/>
    </source>
</evidence>
<keyword evidence="6 7" id="KW-0472">Membrane</keyword>
<evidence type="ECO:0000256" key="2">
    <source>
        <dbReference type="ARBA" id="ARBA00022448"/>
    </source>
</evidence>
<dbReference type="SUPFAM" id="SSF161098">
    <property type="entry name" value="MetI-like"/>
    <property type="match status" value="1"/>
</dbReference>
<dbReference type="CDD" id="cd06261">
    <property type="entry name" value="TM_PBP2"/>
    <property type="match status" value="1"/>
</dbReference>
<feature type="domain" description="ABC transmembrane type-1" evidence="9">
    <location>
        <begin position="547"/>
        <end position="780"/>
    </location>
</feature>
<dbReference type="Pfam" id="PF00528">
    <property type="entry name" value="BPD_transp_1"/>
    <property type="match status" value="1"/>
</dbReference>
<dbReference type="CDD" id="cd13585">
    <property type="entry name" value="PBP2_TMBP_like"/>
    <property type="match status" value="1"/>
</dbReference>
<protein>
    <submittedName>
        <fullName evidence="10">Sugar ABC transporter permease</fullName>
    </submittedName>
</protein>
<evidence type="ECO:0000256" key="3">
    <source>
        <dbReference type="ARBA" id="ARBA00022475"/>
    </source>
</evidence>
<dbReference type="RefSeq" id="WP_025226286.1">
    <property type="nucleotide sequence ID" value="NZ_CP007139.1"/>
</dbReference>
<evidence type="ECO:0000313" key="10">
    <source>
        <dbReference type="EMBL" id="AIE85120.1"/>
    </source>
</evidence>
<dbReference type="AlphaFoldDB" id="A0A068NQW1"/>
<dbReference type="Gene3D" id="3.40.190.10">
    <property type="entry name" value="Periplasmic binding protein-like II"/>
    <property type="match status" value="1"/>
</dbReference>